<dbReference type="EMBL" id="QLTT01000006">
    <property type="protein sequence ID" value="RAS63923.1"/>
    <property type="molecule type" value="Genomic_DNA"/>
</dbReference>
<evidence type="ECO:0000313" key="2">
    <source>
        <dbReference type="EMBL" id="RAS63923.1"/>
    </source>
</evidence>
<protein>
    <recommendedName>
        <fullName evidence="1">HD domain-containing protein</fullName>
    </recommendedName>
</protein>
<dbReference type="PANTHER" id="PTHR33594:SF1">
    <property type="entry name" value="HD_PDEASE DOMAIN-CONTAINING PROTEIN"/>
    <property type="match status" value="1"/>
</dbReference>
<dbReference type="PANTHER" id="PTHR33594">
    <property type="entry name" value="SUPERFAMILY HYDROLASE, PUTATIVE (AFU_ORTHOLOGUE AFUA_1G03035)-RELATED"/>
    <property type="match status" value="1"/>
</dbReference>
<evidence type="ECO:0000313" key="3">
    <source>
        <dbReference type="Proteomes" id="UP000248714"/>
    </source>
</evidence>
<name>A0ABX9E6X9_9PSEU</name>
<reference evidence="2 3" key="1">
    <citation type="submission" date="2018-06" db="EMBL/GenBank/DDBJ databases">
        <title>Genomic Encyclopedia of Type Strains, Phase IV (KMG-IV): sequencing the most valuable type-strain genomes for metagenomic binning, comparative biology and taxonomic classification.</title>
        <authorList>
            <person name="Goeker M."/>
        </authorList>
    </citation>
    <scope>NUCLEOTIDE SEQUENCE [LARGE SCALE GENOMIC DNA]</scope>
    <source>
        <strain evidence="2 3">DSM 45479</strain>
    </source>
</reference>
<proteinExistence type="predicted"/>
<comment type="caution">
    <text evidence="2">The sequence shown here is derived from an EMBL/GenBank/DDBJ whole genome shotgun (WGS) entry which is preliminary data.</text>
</comment>
<dbReference type="SUPFAM" id="SSF109604">
    <property type="entry name" value="HD-domain/PDEase-like"/>
    <property type="match status" value="1"/>
</dbReference>
<feature type="domain" description="HD" evidence="1">
    <location>
        <begin position="2"/>
        <end position="92"/>
    </location>
</feature>
<evidence type="ECO:0000259" key="1">
    <source>
        <dbReference type="Pfam" id="PF01966"/>
    </source>
</evidence>
<dbReference type="InterPro" id="IPR006674">
    <property type="entry name" value="HD_domain"/>
</dbReference>
<dbReference type="Pfam" id="PF01966">
    <property type="entry name" value="HD"/>
    <property type="match status" value="1"/>
</dbReference>
<dbReference type="Proteomes" id="UP000248714">
    <property type="component" value="Unassembled WGS sequence"/>
</dbReference>
<accession>A0ABX9E6X9</accession>
<keyword evidence="3" id="KW-1185">Reference proteome</keyword>
<gene>
    <name evidence="2" type="ORF">C8D87_106325</name>
</gene>
<sequence length="181" mass="19983">MAQRLAAAEDADLQAVELIAALHDVKDFKFTGDDMSGAREAERWLLEQSASSELATLVASNIAGISFKGAGTQTKPLTIEGKCVQDADRLDAVGAIGVARCFAYGGTRERPIHDPATTAAYHSTTEQYLNHQGTSINHFYEKLLLLKDRMNTQAAKNLATKRHAFMETYLQQFFDEWEARS</sequence>
<dbReference type="Gene3D" id="1.10.3210.50">
    <property type="match status" value="1"/>
</dbReference>
<organism evidence="2 3">
    <name type="scientific">Lentzea atacamensis</name>
    <dbReference type="NCBI Taxonomy" id="531938"/>
    <lineage>
        <taxon>Bacteria</taxon>
        <taxon>Bacillati</taxon>
        <taxon>Actinomycetota</taxon>
        <taxon>Actinomycetes</taxon>
        <taxon>Pseudonocardiales</taxon>
        <taxon>Pseudonocardiaceae</taxon>
        <taxon>Lentzea</taxon>
    </lineage>
</organism>